<dbReference type="GO" id="GO:0004113">
    <property type="term" value="F:2',3'-cyclic-nucleotide 3'-phosphodiesterase activity"/>
    <property type="evidence" value="ECO:0007669"/>
    <property type="project" value="TreeGrafter"/>
</dbReference>
<dbReference type="PANTHER" id="PTHR28141:SF1">
    <property type="entry name" value="2',3'-CYCLIC-NUCLEOTIDE 3'-PHOSPHODIESTERASE"/>
    <property type="match status" value="1"/>
</dbReference>
<evidence type="ECO:0000313" key="2">
    <source>
        <dbReference type="Proteomes" id="UP000198307"/>
    </source>
</evidence>
<dbReference type="RefSeq" id="WP_089345586.1">
    <property type="nucleotide sequence ID" value="NZ_CP067131.1"/>
</dbReference>
<sequence>MGYSIWLQFCERGEKLLQNKIQEIADECASPVFKPHLTLVGDIEVDPSTIRQQMELLAQKIVQFDMPVRDIGASDSFFMALYLSVEIPRALLNMRIEVARKLKVDLCNIDTPHVSLAYGDSRQRRALKQQIMLAQDLRGAILRAKGISLVHSSKDVPIQQWKIIETLAFQ</sequence>
<dbReference type="Pfam" id="PF07823">
    <property type="entry name" value="CPDase"/>
    <property type="match status" value="1"/>
</dbReference>
<dbReference type="GO" id="GO:0009187">
    <property type="term" value="P:cyclic nucleotide metabolic process"/>
    <property type="evidence" value="ECO:0007669"/>
    <property type="project" value="TreeGrafter"/>
</dbReference>
<dbReference type="PANTHER" id="PTHR28141">
    <property type="entry name" value="2',3'-CYCLIC-NUCLEOTIDE 3'-PHOSPHODIESTERASE"/>
    <property type="match status" value="1"/>
</dbReference>
<protein>
    <submittedName>
        <fullName evidence="1">Cyclic phosphodiesterase-like protein</fullName>
    </submittedName>
</protein>
<name>A0A239Q1Y5_9RHOB</name>
<accession>A0A239Q1Y5</accession>
<dbReference type="EMBL" id="FZQB01000017">
    <property type="protein sequence ID" value="SNT76266.1"/>
    <property type="molecule type" value="Genomic_DNA"/>
</dbReference>
<organism evidence="1 2">
    <name type="scientific">Paracoccus seriniphilus</name>
    <dbReference type="NCBI Taxonomy" id="184748"/>
    <lineage>
        <taxon>Bacteria</taxon>
        <taxon>Pseudomonadati</taxon>
        <taxon>Pseudomonadota</taxon>
        <taxon>Alphaproteobacteria</taxon>
        <taxon>Rhodobacterales</taxon>
        <taxon>Paracoccaceae</taxon>
        <taxon>Paracoccus</taxon>
    </lineage>
</organism>
<dbReference type="SUPFAM" id="SSF55144">
    <property type="entry name" value="LigT-like"/>
    <property type="match status" value="1"/>
</dbReference>
<dbReference type="OrthoDB" id="1492719at2"/>
<gene>
    <name evidence="1" type="ORF">SAMN05444959_11745</name>
</gene>
<dbReference type="Proteomes" id="UP000198307">
    <property type="component" value="Unassembled WGS sequence"/>
</dbReference>
<dbReference type="InterPro" id="IPR012386">
    <property type="entry name" value="Cyclic-nucl_3Pdiesterase"/>
</dbReference>
<evidence type="ECO:0000313" key="1">
    <source>
        <dbReference type="EMBL" id="SNT76266.1"/>
    </source>
</evidence>
<reference evidence="1 2" key="1">
    <citation type="submission" date="2017-07" db="EMBL/GenBank/DDBJ databases">
        <authorList>
            <person name="Sun Z.S."/>
            <person name="Albrecht U."/>
            <person name="Echele G."/>
            <person name="Lee C.C."/>
        </authorList>
    </citation>
    <scope>NUCLEOTIDE SEQUENCE [LARGE SCALE GENOMIC DNA]</scope>
    <source>
        <strain evidence="1 2">DSM 14827</strain>
    </source>
</reference>
<keyword evidence="2" id="KW-1185">Reference proteome</keyword>
<proteinExistence type="predicted"/>
<dbReference type="InterPro" id="IPR009097">
    <property type="entry name" value="Cyclic_Pdiesterase"/>
</dbReference>
<dbReference type="Gene3D" id="3.90.1140.10">
    <property type="entry name" value="Cyclic phosphodiesterase"/>
    <property type="match status" value="1"/>
</dbReference>
<dbReference type="AlphaFoldDB" id="A0A239Q1Y5"/>